<sequence>MMGARSDTVSPPEPRSVGELADRLQRPGSVALVLPRLALPYLQVAEALAALGASATRDALVRLLGVADEEGAPRLDAALEVLADHALVWSDGNGTLHMAAPLRQAWEAPLGLDPPVSELLAGVTSEDLRGMLAALGIKPPGTKRQRLTDLVDHHSDPDRVTAVVARAPAATRELLERLADPEFRRRQSVMFGAPGPGAGPGARWALDRGLLVQDRQRYGPARMPAQVALALRGPDWRAPFEPVPPLARLLPVTTEEVEREAAAAVTAFAAHASSVLSVCAAKPPVRLKSGGVGVRELVRIGKAAQCDETVLRVVLETAYAAGLLARDGDLVPVTAAYDAWAELEPGERIPLLLRTWWSLPLTPAQTRDEEGKSAPALAGKPPCNGCVQARHGLLAAAANLPADRGARQASEDLGPLVAWHRPLADQLPQDTTPFATVIREAELLGVLARGALSGIGAALLADDAEELLAGTRRLLPAATETALIGADLTAVATGTPSARLTALLDSVADREAGGTASVWRFSPGSVRRALDTGRSPDGITADLTAVAAGPLPQPLSYLIADTARRHGHVRLAPAACVIHGEEPALLAELTVHRKLAGLGLRQLAPTVLISRTPLDKTLAALRAEGYAPVAETADGTVRIEKAEQHRAAAPVPSPRAARGTAGAQRPVARMKRGRESADGLRALAVRLRESPATSPAPDPDNGVPFGTDTEEIIAGYASALSLADVRQLAHAVDAGQAITIEYVAASGSHTVRSLSDLDLDPPYLRAWCHLRNDERVFTLSRVQSVMPAQDRG</sequence>
<comment type="caution">
    <text evidence="4">The sequence shown here is derived from an EMBL/GenBank/DDBJ whole genome shotgun (WGS) entry which is preliminary data.</text>
</comment>
<feature type="compositionally biased region" description="Low complexity" evidence="1">
    <location>
        <begin position="647"/>
        <end position="658"/>
    </location>
</feature>
<dbReference type="STRING" id="1440053.GCA_000718095_00809"/>
<accession>A0A2T7SNV0</accession>
<dbReference type="InterPro" id="IPR026881">
    <property type="entry name" value="WYL_dom"/>
</dbReference>
<feature type="region of interest" description="Disordered" evidence="1">
    <location>
        <begin position="645"/>
        <end position="673"/>
    </location>
</feature>
<gene>
    <name evidence="4" type="ORF">Y717_11200</name>
</gene>
<evidence type="ECO:0000259" key="3">
    <source>
        <dbReference type="Pfam" id="PF13625"/>
    </source>
</evidence>
<dbReference type="Pfam" id="PF13280">
    <property type="entry name" value="WYL"/>
    <property type="match status" value="1"/>
</dbReference>
<protein>
    <submittedName>
        <fullName evidence="4">Uncharacterized protein</fullName>
    </submittedName>
</protein>
<feature type="domain" description="Helicase XPB/Ssl2 N-terminal" evidence="3">
    <location>
        <begin position="483"/>
        <end position="604"/>
    </location>
</feature>
<proteinExistence type="predicted"/>
<organism evidence="4 5">
    <name type="scientific">Streptomyces scopuliridis RB72</name>
    <dbReference type="NCBI Taxonomy" id="1440053"/>
    <lineage>
        <taxon>Bacteria</taxon>
        <taxon>Bacillati</taxon>
        <taxon>Actinomycetota</taxon>
        <taxon>Actinomycetes</taxon>
        <taxon>Kitasatosporales</taxon>
        <taxon>Streptomycetaceae</taxon>
        <taxon>Streptomyces</taxon>
    </lineage>
</organism>
<reference evidence="4 5" key="1">
    <citation type="submission" date="2013-12" db="EMBL/GenBank/DDBJ databases">
        <title>Annotated genome of Streptomyces scopuliridis.</title>
        <authorList>
            <person name="Olson J.B."/>
        </authorList>
    </citation>
    <scope>NUCLEOTIDE SEQUENCE [LARGE SCALE GENOMIC DNA]</scope>
    <source>
        <strain evidence="4 5">RB72</strain>
    </source>
</reference>
<feature type="region of interest" description="Disordered" evidence="1">
    <location>
        <begin position="1"/>
        <end position="21"/>
    </location>
</feature>
<evidence type="ECO:0000313" key="4">
    <source>
        <dbReference type="EMBL" id="PVE04561.1"/>
    </source>
</evidence>
<dbReference type="PROSITE" id="PS52050">
    <property type="entry name" value="WYL"/>
    <property type="match status" value="1"/>
</dbReference>
<evidence type="ECO:0000256" key="1">
    <source>
        <dbReference type="SAM" id="MobiDB-lite"/>
    </source>
</evidence>
<name>A0A2T7SNV0_9ACTN</name>
<dbReference type="EMBL" id="AZSP01000386">
    <property type="protein sequence ID" value="PVE04561.1"/>
    <property type="molecule type" value="Genomic_DNA"/>
</dbReference>
<evidence type="ECO:0000313" key="5">
    <source>
        <dbReference type="Proteomes" id="UP000245992"/>
    </source>
</evidence>
<dbReference type="Pfam" id="PF13625">
    <property type="entry name" value="Helicase_C_3"/>
    <property type="match status" value="1"/>
</dbReference>
<evidence type="ECO:0000259" key="2">
    <source>
        <dbReference type="Pfam" id="PF13280"/>
    </source>
</evidence>
<keyword evidence="5" id="KW-1185">Reference proteome</keyword>
<dbReference type="AlphaFoldDB" id="A0A2T7SNV0"/>
<dbReference type="Proteomes" id="UP000245992">
    <property type="component" value="Unassembled WGS sequence"/>
</dbReference>
<feature type="domain" description="WYL" evidence="2">
    <location>
        <begin position="725"/>
        <end position="785"/>
    </location>
</feature>
<dbReference type="InterPro" id="IPR032830">
    <property type="entry name" value="XPB/Ssl2_N"/>
</dbReference>